<protein>
    <submittedName>
        <fullName evidence="2">Uncharacterized protein</fullName>
    </submittedName>
</protein>
<dbReference type="Proteomes" id="UP001597171">
    <property type="component" value="Unassembled WGS sequence"/>
</dbReference>
<keyword evidence="3" id="KW-1185">Reference proteome</keyword>
<evidence type="ECO:0000256" key="1">
    <source>
        <dbReference type="SAM" id="MobiDB-lite"/>
    </source>
</evidence>
<proteinExistence type="predicted"/>
<evidence type="ECO:0000313" key="2">
    <source>
        <dbReference type="EMBL" id="MFD1330779.1"/>
    </source>
</evidence>
<dbReference type="RefSeq" id="WP_378773972.1">
    <property type="nucleotide sequence ID" value="NZ_JBHTMX010000006.1"/>
</dbReference>
<reference evidence="3" key="1">
    <citation type="journal article" date="2019" name="Int. J. Syst. Evol. Microbiol.">
        <title>The Global Catalogue of Microorganisms (GCM) 10K type strain sequencing project: providing services to taxonomists for standard genome sequencing and annotation.</title>
        <authorList>
            <consortium name="The Broad Institute Genomics Platform"/>
            <consortium name="The Broad Institute Genome Sequencing Center for Infectious Disease"/>
            <person name="Wu L."/>
            <person name="Ma J."/>
        </authorList>
    </citation>
    <scope>NUCLEOTIDE SEQUENCE [LARGE SCALE GENOMIC DNA]</scope>
    <source>
        <strain evidence="3">CCUG 61696</strain>
    </source>
</reference>
<evidence type="ECO:0000313" key="3">
    <source>
        <dbReference type="Proteomes" id="UP001597171"/>
    </source>
</evidence>
<feature type="region of interest" description="Disordered" evidence="1">
    <location>
        <begin position="71"/>
        <end position="92"/>
    </location>
</feature>
<organism evidence="2 3">
    <name type="scientific">Methylopila musalis</name>
    <dbReference type="NCBI Taxonomy" id="1134781"/>
    <lineage>
        <taxon>Bacteria</taxon>
        <taxon>Pseudomonadati</taxon>
        <taxon>Pseudomonadota</taxon>
        <taxon>Alphaproteobacteria</taxon>
        <taxon>Hyphomicrobiales</taxon>
        <taxon>Methylopilaceae</taxon>
        <taxon>Methylopila</taxon>
    </lineage>
</organism>
<dbReference type="EMBL" id="JBHTMX010000006">
    <property type="protein sequence ID" value="MFD1330779.1"/>
    <property type="molecule type" value="Genomic_DNA"/>
</dbReference>
<gene>
    <name evidence="2" type="ORF">ACFQ4O_02075</name>
</gene>
<accession>A0ABW3Z3C8</accession>
<name>A0ABW3Z3C8_9HYPH</name>
<comment type="caution">
    <text evidence="2">The sequence shown here is derived from an EMBL/GenBank/DDBJ whole genome shotgun (WGS) entry which is preliminary data.</text>
</comment>
<sequence>MSLPNDMTRITDEDIAAIETEDEAVAVMAALDHTIGATDAQISSSRARLDPVWATAARRFLKAARRRRNAAQERRGAIRRAAKERDAAGRAEAEAKRSLTFEAHFYAVVKSAAATEDFRRWRDEALSRVVQAEPAAHG</sequence>